<dbReference type="InterPro" id="IPR027417">
    <property type="entry name" value="P-loop_NTPase"/>
</dbReference>
<dbReference type="KEGG" id="mmet:MCMEM_0816"/>
<dbReference type="InterPro" id="IPR011545">
    <property type="entry name" value="DEAD/DEAH_box_helicase_dom"/>
</dbReference>
<evidence type="ECO:0000256" key="2">
    <source>
        <dbReference type="ARBA" id="ARBA00022801"/>
    </source>
</evidence>
<evidence type="ECO:0000313" key="9">
    <source>
        <dbReference type="EMBL" id="AKB84869.1"/>
    </source>
</evidence>
<feature type="domain" description="Helicase ATP-binding" evidence="7">
    <location>
        <begin position="17"/>
        <end position="192"/>
    </location>
</feature>
<dbReference type="Proteomes" id="UP000033048">
    <property type="component" value="Chromosome"/>
</dbReference>
<evidence type="ECO:0000256" key="1">
    <source>
        <dbReference type="ARBA" id="ARBA00022741"/>
    </source>
</evidence>
<evidence type="ECO:0000256" key="4">
    <source>
        <dbReference type="ARBA" id="ARBA00022840"/>
    </source>
</evidence>
<dbReference type="GO" id="GO:0016787">
    <property type="term" value="F:hydrolase activity"/>
    <property type="evidence" value="ECO:0007669"/>
    <property type="project" value="UniProtKB-KW"/>
</dbReference>
<accession>A0A0E3WZI1</accession>
<dbReference type="PANTHER" id="PTHR47959">
    <property type="entry name" value="ATP-DEPENDENT RNA HELICASE RHLE-RELATED"/>
    <property type="match status" value="1"/>
</dbReference>
<dbReference type="InterPro" id="IPR000629">
    <property type="entry name" value="RNA-helicase_DEAD-box_CS"/>
</dbReference>
<dbReference type="InterPro" id="IPR001650">
    <property type="entry name" value="Helicase_C-like"/>
</dbReference>
<dbReference type="PROSITE" id="PS51192">
    <property type="entry name" value="HELICASE_ATP_BIND_1"/>
    <property type="match status" value="1"/>
</dbReference>
<dbReference type="GO" id="GO:0140097">
    <property type="term" value="F:catalytic activity, acting on DNA"/>
    <property type="evidence" value="ECO:0007669"/>
    <property type="project" value="UniProtKB-ARBA"/>
</dbReference>
<proteinExistence type="inferred from homology"/>
<feature type="region of interest" description="Disordered" evidence="6">
    <location>
        <begin position="358"/>
        <end position="485"/>
    </location>
</feature>
<dbReference type="STRING" id="1434104.MCMEM_0816"/>
<feature type="compositionally biased region" description="Low complexity" evidence="6">
    <location>
        <begin position="426"/>
        <end position="456"/>
    </location>
</feature>
<dbReference type="Pfam" id="PF00270">
    <property type="entry name" value="DEAD"/>
    <property type="match status" value="1"/>
</dbReference>
<feature type="domain" description="Helicase C-terminal" evidence="8">
    <location>
        <begin position="203"/>
        <end position="365"/>
    </location>
</feature>
<dbReference type="PANTHER" id="PTHR47959:SF13">
    <property type="entry name" value="ATP-DEPENDENT RNA HELICASE RHLE"/>
    <property type="match status" value="1"/>
</dbReference>
<evidence type="ECO:0000256" key="6">
    <source>
        <dbReference type="SAM" id="MobiDB-lite"/>
    </source>
</evidence>
<gene>
    <name evidence="9" type="ORF">MCMEM_0816</name>
</gene>
<dbReference type="InterPro" id="IPR044742">
    <property type="entry name" value="DEAD/DEAH_RhlB"/>
</dbReference>
<evidence type="ECO:0000256" key="3">
    <source>
        <dbReference type="ARBA" id="ARBA00022806"/>
    </source>
</evidence>
<dbReference type="InterPro" id="IPR014001">
    <property type="entry name" value="Helicase_ATP-bd"/>
</dbReference>
<dbReference type="HOGENOM" id="CLU_003041_28_3_2"/>
<dbReference type="SUPFAM" id="SSF52540">
    <property type="entry name" value="P-loop containing nucleoside triphosphate hydrolases"/>
    <property type="match status" value="1"/>
</dbReference>
<keyword evidence="1 5" id="KW-0547">Nucleotide-binding</keyword>
<dbReference type="CDD" id="cd00268">
    <property type="entry name" value="DEADc"/>
    <property type="match status" value="1"/>
</dbReference>
<keyword evidence="4 5" id="KW-0067">ATP-binding</keyword>
<dbReference type="Gene3D" id="3.40.50.300">
    <property type="entry name" value="P-loop containing nucleotide triphosphate hydrolases"/>
    <property type="match status" value="2"/>
</dbReference>
<feature type="compositionally biased region" description="Polar residues" evidence="6">
    <location>
        <begin position="474"/>
        <end position="485"/>
    </location>
</feature>
<dbReference type="SMART" id="SM00487">
    <property type="entry name" value="DEXDc"/>
    <property type="match status" value="1"/>
</dbReference>
<dbReference type="PROSITE" id="PS51194">
    <property type="entry name" value="HELICASE_CTER"/>
    <property type="match status" value="1"/>
</dbReference>
<protein>
    <submittedName>
        <fullName evidence="9">ATP-dependent RNA helicase RhlE</fullName>
    </submittedName>
</protein>
<dbReference type="GO" id="GO:0003676">
    <property type="term" value="F:nucleic acid binding"/>
    <property type="evidence" value="ECO:0007669"/>
    <property type="project" value="InterPro"/>
</dbReference>
<dbReference type="Pfam" id="PF00271">
    <property type="entry name" value="Helicase_C"/>
    <property type="match status" value="1"/>
</dbReference>
<dbReference type="GO" id="GO:0005829">
    <property type="term" value="C:cytosol"/>
    <property type="evidence" value="ECO:0007669"/>
    <property type="project" value="TreeGrafter"/>
</dbReference>
<keyword evidence="3 5" id="KW-0347">Helicase</keyword>
<sequence>MSEEGYVEPTPIQELSIPHLMNGRDMIGIAQTGTGKTAAFILPILHNMSESYKAPRPRFPKVLVLAPTRELAAQIGDSFSTYGKFTRFKHTVVFGGVGQMPQVKALSKGVDSLVATPGRLLDLMEQGHVNLSSVEYFVLDEADRMLDMGFINDVYKIVDLLPQKRQSLFFSATMSPEISKLARKLLSNPAHVEVTPQATTVERIDQFIFFVDSEDKNELLLHLLRGKHLECVLIFTRTKHRANKVTEMLNKNNIPAGAIHGNKSQTHRTKTLQSFKTGELRVLVATDIAARGIDIEDISHVINYDLPNIPESYVHRIGRTARAGADGTAYSFCAADERDFLRDIEELTNMEIEVAEHNYHSEKARNATGDAARPAPKKQRGRKATPGNKGRGRGRKADGKGKDKDKGSRGNAESKSRGGDVRGKKGASSGRSGDSRSKNAGSKGKPSGSKSGNKTGRSGNSNTGQGRNKGGKRSGQNSGRSGNRK</sequence>
<organism evidence="9 10">
    <name type="scientific">Methanococcoides methylutens MM1</name>
    <dbReference type="NCBI Taxonomy" id="1434104"/>
    <lineage>
        <taxon>Archaea</taxon>
        <taxon>Methanobacteriati</taxon>
        <taxon>Methanobacteriota</taxon>
        <taxon>Stenosarchaea group</taxon>
        <taxon>Methanomicrobia</taxon>
        <taxon>Methanosarcinales</taxon>
        <taxon>Methanosarcinaceae</taxon>
        <taxon>Methanococcoides</taxon>
    </lineage>
</organism>
<dbReference type="EMBL" id="CP009518">
    <property type="protein sequence ID" value="AKB84869.1"/>
    <property type="molecule type" value="Genomic_DNA"/>
</dbReference>
<evidence type="ECO:0000259" key="7">
    <source>
        <dbReference type="PROSITE" id="PS51192"/>
    </source>
</evidence>
<dbReference type="GO" id="GO:0003724">
    <property type="term" value="F:RNA helicase activity"/>
    <property type="evidence" value="ECO:0007669"/>
    <property type="project" value="TreeGrafter"/>
</dbReference>
<dbReference type="InterPro" id="IPR050079">
    <property type="entry name" value="DEAD_box_RNA_helicase"/>
</dbReference>
<comment type="similarity">
    <text evidence="5">Belongs to the DEAD box helicase family.</text>
</comment>
<reference evidence="9 10" key="1">
    <citation type="submission" date="2014-07" db="EMBL/GenBank/DDBJ databases">
        <title>Methanogenic archaea and the global carbon cycle.</title>
        <authorList>
            <person name="Henriksen J.R."/>
            <person name="Luke J."/>
            <person name="Reinhart S."/>
            <person name="Benedict M.N."/>
            <person name="Youngblut N.D."/>
            <person name="Metcalf M.E."/>
            <person name="Whitaker R.J."/>
            <person name="Metcalf W.W."/>
        </authorList>
    </citation>
    <scope>NUCLEOTIDE SEQUENCE [LARGE SCALE GENOMIC DNA]</scope>
    <source>
        <strain evidence="9 10">MM1</strain>
    </source>
</reference>
<dbReference type="CDD" id="cd18787">
    <property type="entry name" value="SF2_C_DEAD"/>
    <property type="match status" value="1"/>
</dbReference>
<keyword evidence="2 5" id="KW-0378">Hydrolase</keyword>
<dbReference type="SMART" id="SM00490">
    <property type="entry name" value="HELICc"/>
    <property type="match status" value="1"/>
</dbReference>
<evidence type="ECO:0000313" key="10">
    <source>
        <dbReference type="Proteomes" id="UP000033048"/>
    </source>
</evidence>
<keyword evidence="10" id="KW-1185">Reference proteome</keyword>
<evidence type="ECO:0000256" key="5">
    <source>
        <dbReference type="RuleBase" id="RU000492"/>
    </source>
</evidence>
<dbReference type="AlphaFoldDB" id="A0A0E3WZI1"/>
<feature type="compositionally biased region" description="Polar residues" evidence="6">
    <location>
        <begin position="457"/>
        <end position="466"/>
    </location>
</feature>
<dbReference type="GO" id="GO:0005524">
    <property type="term" value="F:ATP binding"/>
    <property type="evidence" value="ECO:0007669"/>
    <property type="project" value="UniProtKB-KW"/>
</dbReference>
<name>A0A0E3WZI1_METMT</name>
<dbReference type="PATRIC" id="fig|1434104.5.peg.881"/>
<evidence type="ECO:0000259" key="8">
    <source>
        <dbReference type="PROSITE" id="PS51194"/>
    </source>
</evidence>
<dbReference type="PROSITE" id="PS00039">
    <property type="entry name" value="DEAD_ATP_HELICASE"/>
    <property type="match status" value="1"/>
</dbReference>
<feature type="compositionally biased region" description="Basic and acidic residues" evidence="6">
    <location>
        <begin position="395"/>
        <end position="423"/>
    </location>
</feature>